<dbReference type="InterPro" id="IPR016155">
    <property type="entry name" value="Mopterin_synth/thiamin_S_b"/>
</dbReference>
<dbReference type="InterPro" id="IPR012675">
    <property type="entry name" value="Beta-grasp_dom_sf"/>
</dbReference>
<dbReference type="Gene3D" id="3.10.20.30">
    <property type="match status" value="1"/>
</dbReference>
<keyword evidence="3" id="KW-1185">Reference proteome</keyword>
<organism evidence="2 3">
    <name type="scientific">Halorutilus salinus</name>
    <dbReference type="NCBI Taxonomy" id="2487751"/>
    <lineage>
        <taxon>Archaea</taxon>
        <taxon>Methanobacteriati</taxon>
        <taxon>Methanobacteriota</taxon>
        <taxon>Stenosarchaea group</taxon>
        <taxon>Halobacteria</taxon>
        <taxon>Halorutilales</taxon>
        <taxon>Halorutilaceae</taxon>
        <taxon>Halorutilus</taxon>
    </lineage>
</organism>
<dbReference type="InterPro" id="IPR010038">
    <property type="entry name" value="MoaD_arc-typ"/>
</dbReference>
<evidence type="ECO:0000313" key="2">
    <source>
        <dbReference type="EMBL" id="MCX2817811.1"/>
    </source>
</evidence>
<proteinExistence type="predicted"/>
<dbReference type="NCBIfam" id="NF041918">
    <property type="entry name" value="SAMP1"/>
    <property type="match status" value="1"/>
</dbReference>
<evidence type="ECO:0000313" key="3">
    <source>
        <dbReference type="Proteomes" id="UP001149411"/>
    </source>
</evidence>
<dbReference type="InterPro" id="IPR003749">
    <property type="entry name" value="ThiS/MoaD-like"/>
</dbReference>
<dbReference type="Proteomes" id="UP001149411">
    <property type="component" value="Unassembled WGS sequence"/>
</dbReference>
<dbReference type="EMBL" id="RKLV01000001">
    <property type="protein sequence ID" value="MCX2817811.1"/>
    <property type="molecule type" value="Genomic_DNA"/>
</dbReference>
<dbReference type="InterPro" id="IPR052045">
    <property type="entry name" value="Sulfur_Carrier/Prot_Modifier"/>
</dbReference>
<name>A0A9Q4C2F4_9EURY</name>
<gene>
    <name evidence="2" type="ORF">EGH25_00325</name>
</gene>
<feature type="region of interest" description="Disordered" evidence="1">
    <location>
        <begin position="65"/>
        <end position="90"/>
    </location>
</feature>
<accession>A0A9Q4C2F4</accession>
<feature type="region of interest" description="Disordered" evidence="1">
    <location>
        <begin position="1"/>
        <end position="22"/>
    </location>
</feature>
<protein>
    <submittedName>
        <fullName evidence="2">MoaD family protein</fullName>
    </submittedName>
</protein>
<sequence>MTDVRFSSALESVTDERTTEVDAETVGEALDELAGKYGDEFEERLLDDGELRRFVNLYVNGDDVRHGEGLDTEVDDDDEISILPAVSGGS</sequence>
<dbReference type="PANTHER" id="PTHR38031">
    <property type="entry name" value="SULFUR CARRIER PROTEIN SLR0821-RELATED"/>
    <property type="match status" value="1"/>
</dbReference>
<dbReference type="PANTHER" id="PTHR38031:SF1">
    <property type="entry name" value="SULFUR CARRIER PROTEIN CYSO"/>
    <property type="match status" value="1"/>
</dbReference>
<feature type="compositionally biased region" description="Acidic residues" evidence="1">
    <location>
        <begin position="70"/>
        <end position="80"/>
    </location>
</feature>
<dbReference type="AlphaFoldDB" id="A0A9Q4C2F4"/>
<comment type="caution">
    <text evidence="2">The sequence shown here is derived from an EMBL/GenBank/DDBJ whole genome shotgun (WGS) entry which is preliminary data.</text>
</comment>
<reference evidence="2" key="1">
    <citation type="submission" date="2022-09" db="EMBL/GenBank/DDBJ databases">
        <title>Haloadaptaus new haloarchaeum isolated from saline soil.</title>
        <authorList>
            <person name="Duran-Viseras A."/>
            <person name="Sanchez-Porro C."/>
            <person name="Ventosa A."/>
        </authorList>
    </citation>
    <scope>NUCLEOTIDE SEQUENCE</scope>
    <source>
        <strain evidence="2">F3-133</strain>
    </source>
</reference>
<dbReference type="InterPro" id="IPR054834">
    <property type="entry name" value="SAMP1_3"/>
</dbReference>
<dbReference type="Pfam" id="PF02597">
    <property type="entry name" value="ThiS"/>
    <property type="match status" value="1"/>
</dbReference>
<evidence type="ECO:0000256" key="1">
    <source>
        <dbReference type="SAM" id="MobiDB-lite"/>
    </source>
</evidence>
<dbReference type="NCBIfam" id="TIGR01687">
    <property type="entry name" value="moaD_arch"/>
    <property type="match status" value="1"/>
</dbReference>
<dbReference type="SUPFAM" id="SSF54285">
    <property type="entry name" value="MoaD/ThiS"/>
    <property type="match status" value="1"/>
</dbReference>
<dbReference type="RefSeq" id="WP_266085301.1">
    <property type="nucleotide sequence ID" value="NZ_RKLV01000001.1"/>
</dbReference>